<feature type="transmembrane region" description="Helical" evidence="12">
    <location>
        <begin position="1188"/>
        <end position="1207"/>
    </location>
</feature>
<evidence type="ECO:0000256" key="12">
    <source>
        <dbReference type="SAM" id="Phobius"/>
    </source>
</evidence>
<feature type="transmembrane region" description="Helical" evidence="12">
    <location>
        <begin position="1219"/>
        <end position="1237"/>
    </location>
</feature>
<dbReference type="InterPro" id="IPR013525">
    <property type="entry name" value="ABC2_TM"/>
</dbReference>
<comment type="caution">
    <text evidence="14">The sequence shown here is derived from an EMBL/GenBank/DDBJ whole genome shotgun (WGS) entry which is preliminary data.</text>
</comment>
<evidence type="ECO:0000313" key="14">
    <source>
        <dbReference type="EMBL" id="RJE24593.1"/>
    </source>
</evidence>
<dbReference type="InterPro" id="IPR034001">
    <property type="entry name" value="ABCG_PDR_1"/>
</dbReference>
<evidence type="ECO:0000256" key="3">
    <source>
        <dbReference type="ARBA" id="ARBA00022448"/>
    </source>
</evidence>
<evidence type="ECO:0000256" key="1">
    <source>
        <dbReference type="ARBA" id="ARBA00004651"/>
    </source>
</evidence>
<dbReference type="GO" id="GO:0005524">
    <property type="term" value="F:ATP binding"/>
    <property type="evidence" value="ECO:0007669"/>
    <property type="project" value="UniProtKB-KW"/>
</dbReference>
<keyword evidence="15" id="KW-1185">Reference proteome</keyword>
<feature type="transmembrane region" description="Helical" evidence="12">
    <location>
        <begin position="546"/>
        <end position="565"/>
    </location>
</feature>
<feature type="transmembrane region" description="Helical" evidence="12">
    <location>
        <begin position="620"/>
        <end position="641"/>
    </location>
</feature>
<feature type="transmembrane region" description="Helical" evidence="12">
    <location>
        <begin position="653"/>
        <end position="673"/>
    </location>
</feature>
<feature type="transmembrane region" description="Helical" evidence="12">
    <location>
        <begin position="513"/>
        <end position="534"/>
    </location>
</feature>
<dbReference type="GO" id="GO:0016887">
    <property type="term" value="F:ATP hydrolysis activity"/>
    <property type="evidence" value="ECO:0007669"/>
    <property type="project" value="InterPro"/>
</dbReference>
<dbReference type="FunFam" id="3.40.50.300:FF:002416">
    <property type="entry name" value="ABC multidrug transporter (Eurofung)"/>
    <property type="match status" value="1"/>
</dbReference>
<dbReference type="CDD" id="cd03233">
    <property type="entry name" value="ABCG_PDR_domain1"/>
    <property type="match status" value="1"/>
</dbReference>
<dbReference type="InterPro" id="IPR034003">
    <property type="entry name" value="ABCG_PDR_2"/>
</dbReference>
<feature type="transmembrane region" description="Helical" evidence="12">
    <location>
        <begin position="586"/>
        <end position="614"/>
    </location>
</feature>
<keyword evidence="8 12" id="KW-1133">Transmembrane helix</keyword>
<dbReference type="InterPro" id="IPR003439">
    <property type="entry name" value="ABC_transporter-like_ATP-bd"/>
</dbReference>
<dbReference type="PANTHER" id="PTHR19241">
    <property type="entry name" value="ATP-BINDING CASSETTE TRANSPORTER"/>
    <property type="match status" value="1"/>
</dbReference>
<keyword evidence="5 12" id="KW-0812">Transmembrane</keyword>
<feature type="domain" description="ABC transporter" evidence="13">
    <location>
        <begin position="148"/>
        <end position="410"/>
    </location>
</feature>
<dbReference type="Pfam" id="PF14510">
    <property type="entry name" value="ABC_trans_N"/>
    <property type="match status" value="1"/>
</dbReference>
<keyword evidence="10" id="KW-0175">Coiled coil</keyword>
<name>A0A3A2ZQL9_9EURO</name>
<keyword evidence="6" id="KW-0547">Nucleotide-binding</keyword>
<evidence type="ECO:0000256" key="6">
    <source>
        <dbReference type="ARBA" id="ARBA00022741"/>
    </source>
</evidence>
<evidence type="ECO:0000256" key="8">
    <source>
        <dbReference type="ARBA" id="ARBA00022989"/>
    </source>
</evidence>
<evidence type="ECO:0000256" key="5">
    <source>
        <dbReference type="ARBA" id="ARBA00022692"/>
    </source>
</evidence>
<feature type="compositionally biased region" description="Low complexity" evidence="11">
    <location>
        <begin position="825"/>
        <end position="834"/>
    </location>
</feature>
<dbReference type="GO" id="GO:0140359">
    <property type="term" value="F:ABC-type transporter activity"/>
    <property type="evidence" value="ECO:0007669"/>
    <property type="project" value="InterPro"/>
</dbReference>
<feature type="compositionally biased region" description="Polar residues" evidence="11">
    <location>
        <begin position="28"/>
        <end position="53"/>
    </location>
</feature>
<feature type="transmembrane region" description="Helical" evidence="12">
    <location>
        <begin position="1257"/>
        <end position="1283"/>
    </location>
</feature>
<keyword evidence="4" id="KW-1003">Cell membrane</keyword>
<keyword evidence="3" id="KW-0813">Transport</keyword>
<dbReference type="Pfam" id="PF19055">
    <property type="entry name" value="ABC2_membrane_7"/>
    <property type="match status" value="1"/>
</dbReference>
<evidence type="ECO:0000256" key="10">
    <source>
        <dbReference type="SAM" id="Coils"/>
    </source>
</evidence>
<keyword evidence="9 12" id="KW-0472">Membrane</keyword>
<dbReference type="STRING" id="2070753.A0A3A2ZQL9"/>
<dbReference type="Pfam" id="PF00005">
    <property type="entry name" value="ABC_tran"/>
    <property type="match status" value="2"/>
</dbReference>
<evidence type="ECO:0000256" key="11">
    <source>
        <dbReference type="SAM" id="MobiDB-lite"/>
    </source>
</evidence>
<feature type="region of interest" description="Disordered" evidence="11">
    <location>
        <begin position="28"/>
        <end position="62"/>
    </location>
</feature>
<dbReference type="InterPro" id="IPR043926">
    <property type="entry name" value="ABCG_dom"/>
</dbReference>
<dbReference type="SMART" id="SM00382">
    <property type="entry name" value="AAA"/>
    <property type="match status" value="2"/>
</dbReference>
<dbReference type="Gene3D" id="3.40.50.300">
    <property type="entry name" value="P-loop containing nucleotide triphosphate hydrolases"/>
    <property type="match status" value="2"/>
</dbReference>
<dbReference type="PROSITE" id="PS50893">
    <property type="entry name" value="ABC_TRANSPORTER_2"/>
    <property type="match status" value="2"/>
</dbReference>
<dbReference type="PROSITE" id="PS00211">
    <property type="entry name" value="ABC_TRANSPORTER_1"/>
    <property type="match status" value="1"/>
</dbReference>
<feature type="domain" description="ABC transporter" evidence="13">
    <location>
        <begin position="839"/>
        <end position="1094"/>
    </location>
</feature>
<evidence type="ECO:0000313" key="15">
    <source>
        <dbReference type="Proteomes" id="UP000266188"/>
    </source>
</evidence>
<feature type="coiled-coil region" evidence="10">
    <location>
        <begin position="454"/>
        <end position="481"/>
    </location>
</feature>
<dbReference type="Pfam" id="PF01061">
    <property type="entry name" value="ABC2_membrane"/>
    <property type="match status" value="2"/>
</dbReference>
<dbReference type="InterPro" id="IPR027417">
    <property type="entry name" value="P-loop_NTPase"/>
</dbReference>
<feature type="region of interest" description="Disordered" evidence="11">
    <location>
        <begin position="804"/>
        <end position="834"/>
    </location>
</feature>
<feature type="transmembrane region" description="Helical" evidence="12">
    <location>
        <begin position="758"/>
        <end position="778"/>
    </location>
</feature>
<dbReference type="CDD" id="cd03232">
    <property type="entry name" value="ABCG_PDR_domain2"/>
    <property type="match status" value="1"/>
</dbReference>
<reference evidence="15" key="1">
    <citation type="submission" date="2017-02" db="EMBL/GenBank/DDBJ databases">
        <authorList>
            <person name="Tafer H."/>
            <person name="Lopandic K."/>
        </authorList>
    </citation>
    <scope>NUCLEOTIDE SEQUENCE [LARGE SCALE GENOMIC DNA]</scope>
    <source>
        <strain evidence="15">CBS 366.77</strain>
    </source>
</reference>
<feature type="transmembrane region" description="Helical" evidence="12">
    <location>
        <begin position="1452"/>
        <end position="1474"/>
    </location>
</feature>
<sequence length="1503" mass="168896">MEGNRVADDGGSGYQNWHSFHYSIPGSWSSVTAKSTPNSSQDFVSIHSTSSTEGGDADFSAPQERGFTEEDLARVRSHRRSHVSGHEDEGREDWLQIEKLISRMFGQERRATSEEERTRHVGVVWKNLTVRGMGLGAAIQPTNGDVFLGLPRLVKGLLTRGRKSAATKPPVRTILDDFTGCVRPGEMLLVLGRPGSGCSTFLKVIGNQRAGYESIHGDVTYGGTDAETMAKMYRSEVLYNPEDDLHYASLTVRDTLLFALKTRTPDKASRIPGETREDYQSTFLSAIAKLFWIEHALGTKIGNALIRGVSGGEKKRVSIGEAMVTKASTQCWDNSTKGLDANTALEYVQSLRSLTNTANVSTLVALYQASENLYKLFDKVILIEEGRCAYFGRTEDAKAYFEGLGFECPPRWTTADFLTSVSDPNARRVRSGWENRVPRTSSEFQAAYRASDVFKSTIADIEEFEADMENEQEDRELARTKTPKKNYTIPFHKQVLILTHRQFLIMFGDQQTLIGKWSMIVFLALIIGSVFYNIPKSSSGVFTRGGVLFLILLFNALLAMAELTASFDSRPILLKHKSFSFYRPSAFALAQVVVDIPLVIIQVVLFNLVVYFMANLARTASQFFISLLIIFVLTMAMYSFFRAIGSLCSSLDAATRITGVAIQALIVYTGYLIPPWKMHPWFKWLIWINPVQYSFEGLLANEFYDLEIQCVPPYIVPNGPDAVAGHQSCTIAGSSPDQLVVQGSKYIEAAYNYSRSHIWRNLGIVIAFFVLFVVLTMLGMELQKPNRGGGAVTVFKRGEAPKSIEDAVKNGQSSEDLESGEKDSTASSSRTSLSDMSAVNSQGIAKNTSIFTWKKVNYTIPYEGEQKKLLQDVQGYVKPGRLTALMGASGAGKTTLLNTLAQRINFGVVTGSFLVDGKPLPKSFQRATGFAEQMDIHEPTATVRESLRFSALLRQPKDVPIEEKYAYCENIIDLLEMRDIAGATVGSMGSGLNQEQRKRLTIAVELASKPELLLFLDEPTSGLDSLAAFNIVRFLRRLADAGQAVLCTIHQPSAVLFEEFDDLLLLQRGGRVVYNGELGPDSKTLISYFESNGGKKCPPDANPAEYMLEVIGAGNPEYKGQDWGDVWANSPENRQLSQEIDKINRSRRKRRHSLRSKNDSEFATSLWTQIKTVTRRSFISYWRTPEYVIGKFMLHIITGLFNTFTFWRLGNSYIDMQSRLFSIFMTFIIAPPLVQQLQPRYLHFRNLYQSREANSKIYSWIAFVISTILPELPYSIVAGSIYFNAWYWGIDFPRDSFRSGYTWMTLMLFEVFYVGFGQFIAALAPNENFASLLVPAFFTFVVSFCGALVPYASLPHFWQSWMYWLTPFRYLLESFLGVLTHDVPVKCLPREMARFSPPDGMTCREYAEGYAKQAGGYVEDMVDGLCSFCQYSTGDHFTATFNIFYSEKWRNYGIFIGYVVFNFALVFIFSWIYLHGIRNLKRWLSTRKASAKEESKSRKSTGN</sequence>
<accession>A0A3A2ZQL9</accession>
<dbReference type="Pfam" id="PF06422">
    <property type="entry name" value="PDR_CDR"/>
    <property type="match status" value="1"/>
</dbReference>
<dbReference type="FunFam" id="3.40.50.300:FF:000054">
    <property type="entry name" value="ABC multidrug transporter atrF"/>
    <property type="match status" value="1"/>
</dbReference>
<proteinExistence type="inferred from homology"/>
<keyword evidence="7" id="KW-0067">ATP-binding</keyword>
<evidence type="ECO:0000256" key="7">
    <source>
        <dbReference type="ARBA" id="ARBA00022840"/>
    </source>
</evidence>
<dbReference type="SUPFAM" id="SSF52540">
    <property type="entry name" value="P-loop containing nucleoside triphosphate hydrolases"/>
    <property type="match status" value="2"/>
</dbReference>
<comment type="subcellular location">
    <subcellularLocation>
        <location evidence="1">Cell membrane</location>
        <topology evidence="1">Multi-pass membrane protein</topology>
    </subcellularLocation>
</comment>
<feature type="transmembrane region" description="Helical" evidence="12">
    <location>
        <begin position="1303"/>
        <end position="1325"/>
    </location>
</feature>
<evidence type="ECO:0000256" key="9">
    <source>
        <dbReference type="ARBA" id="ARBA00023136"/>
    </source>
</evidence>
<evidence type="ECO:0000256" key="4">
    <source>
        <dbReference type="ARBA" id="ARBA00022475"/>
    </source>
</evidence>
<organism evidence="14 15">
    <name type="scientific">Aspergillus sclerotialis</name>
    <dbReference type="NCBI Taxonomy" id="2070753"/>
    <lineage>
        <taxon>Eukaryota</taxon>
        <taxon>Fungi</taxon>
        <taxon>Dikarya</taxon>
        <taxon>Ascomycota</taxon>
        <taxon>Pezizomycotina</taxon>
        <taxon>Eurotiomycetes</taxon>
        <taxon>Eurotiomycetidae</taxon>
        <taxon>Eurotiales</taxon>
        <taxon>Aspergillaceae</taxon>
        <taxon>Aspergillus</taxon>
        <taxon>Aspergillus subgen. Polypaecilum</taxon>
    </lineage>
</organism>
<dbReference type="GO" id="GO:0005886">
    <property type="term" value="C:plasma membrane"/>
    <property type="evidence" value="ECO:0007669"/>
    <property type="project" value="UniProtKB-SubCell"/>
</dbReference>
<dbReference type="InterPro" id="IPR003593">
    <property type="entry name" value="AAA+_ATPase"/>
</dbReference>
<dbReference type="OrthoDB" id="245989at2759"/>
<dbReference type="InterPro" id="IPR010929">
    <property type="entry name" value="PDR_CDR_ABC"/>
</dbReference>
<gene>
    <name evidence="14" type="ORF">PHISCL_03071</name>
</gene>
<evidence type="ECO:0000256" key="2">
    <source>
        <dbReference type="ARBA" id="ARBA00006012"/>
    </source>
</evidence>
<protein>
    <submittedName>
        <fullName evidence="14">ABC transporter</fullName>
    </submittedName>
</protein>
<feature type="transmembrane region" description="Helical" evidence="12">
    <location>
        <begin position="1332"/>
        <end position="1354"/>
    </location>
</feature>
<dbReference type="Proteomes" id="UP000266188">
    <property type="component" value="Unassembled WGS sequence"/>
</dbReference>
<evidence type="ECO:0000259" key="13">
    <source>
        <dbReference type="PROSITE" id="PS50893"/>
    </source>
</evidence>
<dbReference type="EMBL" id="MVGC01000075">
    <property type="protein sequence ID" value="RJE24593.1"/>
    <property type="molecule type" value="Genomic_DNA"/>
</dbReference>
<dbReference type="InterPro" id="IPR017871">
    <property type="entry name" value="ABC_transporter-like_CS"/>
</dbReference>
<dbReference type="InterPro" id="IPR029481">
    <property type="entry name" value="ABC_trans_N"/>
</dbReference>
<comment type="similarity">
    <text evidence="2">Belongs to the ABC transporter superfamily. ABCG family. PDR (TC 3.A.1.205) subfamily.</text>
</comment>